<evidence type="ECO:0000256" key="4">
    <source>
        <dbReference type="SAM" id="SignalP"/>
    </source>
</evidence>
<dbReference type="EMBL" id="CAJZBQ010000012">
    <property type="protein sequence ID" value="CAG9314538.1"/>
    <property type="molecule type" value="Genomic_DNA"/>
</dbReference>
<feature type="signal peptide" evidence="4">
    <location>
        <begin position="1"/>
        <end position="17"/>
    </location>
</feature>
<accession>A0AAU9IKF8</accession>
<comment type="similarity">
    <text evidence="1">Belongs to the protein disulfide isomerase family.</text>
</comment>
<feature type="transmembrane region" description="Helical" evidence="3">
    <location>
        <begin position="177"/>
        <end position="196"/>
    </location>
</feature>
<dbReference type="PANTHER" id="PTHR45672">
    <property type="entry name" value="PROTEIN DISULFIDE-ISOMERASE C17H9.14C-RELATED"/>
    <property type="match status" value="1"/>
</dbReference>
<keyword evidence="3" id="KW-0472">Membrane</keyword>
<evidence type="ECO:0000313" key="7">
    <source>
        <dbReference type="Proteomes" id="UP001162131"/>
    </source>
</evidence>
<evidence type="ECO:0000256" key="3">
    <source>
        <dbReference type="SAM" id="Phobius"/>
    </source>
</evidence>
<dbReference type="GO" id="GO:0006457">
    <property type="term" value="P:protein folding"/>
    <property type="evidence" value="ECO:0007669"/>
    <property type="project" value="TreeGrafter"/>
</dbReference>
<dbReference type="AlphaFoldDB" id="A0AAU9IKF8"/>
<dbReference type="Pfam" id="PF00085">
    <property type="entry name" value="Thioredoxin"/>
    <property type="match status" value="1"/>
</dbReference>
<evidence type="ECO:0000259" key="5">
    <source>
        <dbReference type="Pfam" id="PF00085"/>
    </source>
</evidence>
<keyword evidence="7" id="KW-1185">Reference proteome</keyword>
<comment type="caution">
    <text evidence="6">The sequence shown here is derived from an EMBL/GenBank/DDBJ whole genome shotgun (WGS) entry which is preliminary data.</text>
</comment>
<feature type="chain" id="PRO_5043493767" description="Thioredoxin domain-containing protein" evidence="4">
    <location>
        <begin position="18"/>
        <end position="208"/>
    </location>
</feature>
<evidence type="ECO:0000256" key="2">
    <source>
        <dbReference type="ARBA" id="ARBA00022729"/>
    </source>
</evidence>
<dbReference type="InterPro" id="IPR036249">
    <property type="entry name" value="Thioredoxin-like_sf"/>
</dbReference>
<dbReference type="Gene3D" id="3.40.30.10">
    <property type="entry name" value="Glutaredoxin"/>
    <property type="match status" value="1"/>
</dbReference>
<evidence type="ECO:0000256" key="1">
    <source>
        <dbReference type="ARBA" id="ARBA00006347"/>
    </source>
</evidence>
<protein>
    <recommendedName>
        <fullName evidence="5">Thioredoxin domain-containing protein</fullName>
    </recommendedName>
</protein>
<feature type="domain" description="Thioredoxin" evidence="5">
    <location>
        <begin position="39"/>
        <end position="135"/>
    </location>
</feature>
<keyword evidence="3" id="KW-0812">Transmembrane</keyword>
<name>A0AAU9IKF8_9CILI</name>
<organism evidence="6 7">
    <name type="scientific">Blepharisma stoltei</name>
    <dbReference type="NCBI Taxonomy" id="1481888"/>
    <lineage>
        <taxon>Eukaryota</taxon>
        <taxon>Sar</taxon>
        <taxon>Alveolata</taxon>
        <taxon>Ciliophora</taxon>
        <taxon>Postciliodesmatophora</taxon>
        <taxon>Heterotrichea</taxon>
        <taxon>Heterotrichida</taxon>
        <taxon>Blepharismidae</taxon>
        <taxon>Blepharisma</taxon>
    </lineage>
</organism>
<dbReference type="SUPFAM" id="SSF52833">
    <property type="entry name" value="Thioredoxin-like"/>
    <property type="match status" value="1"/>
</dbReference>
<evidence type="ECO:0000313" key="6">
    <source>
        <dbReference type="EMBL" id="CAG9314538.1"/>
    </source>
</evidence>
<sequence length="208" mass="24580">MAISLLLGILLTLEANAMIDMDFQEGFKRISQIKDEVSIDLNDTNFDTTISTSNSPWFIYFFHPQCFKCTIFSPQWKFFAEDAKKQSHQINIAKVNILANPKLAQRFMISTFPNFLYYTDGYIYNYTGKTDSRELKLVYLNHTYLMYDRKELPPPITLLREAYNLARFLFKKISSLYYWKLLPIVAIFIGVFYFILKCCKTQRKLKIE</sequence>
<gene>
    <name evidence="6" type="ORF">BSTOLATCC_MIC11540</name>
</gene>
<keyword evidence="3" id="KW-1133">Transmembrane helix</keyword>
<dbReference type="InterPro" id="IPR051063">
    <property type="entry name" value="PDI"/>
</dbReference>
<dbReference type="InterPro" id="IPR013766">
    <property type="entry name" value="Thioredoxin_domain"/>
</dbReference>
<proteinExistence type="inferred from homology"/>
<dbReference type="GO" id="GO:0005783">
    <property type="term" value="C:endoplasmic reticulum"/>
    <property type="evidence" value="ECO:0007669"/>
    <property type="project" value="TreeGrafter"/>
</dbReference>
<dbReference type="PANTHER" id="PTHR45672:SF3">
    <property type="entry name" value="THIOREDOXIN DOMAIN-CONTAINING PROTEIN 5"/>
    <property type="match status" value="1"/>
</dbReference>
<reference evidence="6" key="1">
    <citation type="submission" date="2021-09" db="EMBL/GenBank/DDBJ databases">
        <authorList>
            <consortium name="AG Swart"/>
            <person name="Singh M."/>
            <person name="Singh A."/>
            <person name="Seah K."/>
            <person name="Emmerich C."/>
        </authorList>
    </citation>
    <scope>NUCLEOTIDE SEQUENCE</scope>
    <source>
        <strain evidence="6">ATCC30299</strain>
    </source>
</reference>
<keyword evidence="2 4" id="KW-0732">Signal</keyword>
<dbReference type="CDD" id="cd02961">
    <property type="entry name" value="PDI_a_family"/>
    <property type="match status" value="1"/>
</dbReference>
<dbReference type="Proteomes" id="UP001162131">
    <property type="component" value="Unassembled WGS sequence"/>
</dbReference>
<dbReference type="GO" id="GO:0003756">
    <property type="term" value="F:protein disulfide isomerase activity"/>
    <property type="evidence" value="ECO:0007669"/>
    <property type="project" value="TreeGrafter"/>
</dbReference>